<dbReference type="InterPro" id="IPR045794">
    <property type="entry name" value="Trypco1"/>
</dbReference>
<comment type="caution">
    <text evidence="2">The sequence shown here is derived from an EMBL/GenBank/DDBJ whole genome shotgun (WGS) entry which is preliminary data.</text>
</comment>
<feature type="domain" description="Trypsin-co-occurring" evidence="1">
    <location>
        <begin position="30"/>
        <end position="124"/>
    </location>
</feature>
<reference evidence="2 3" key="1">
    <citation type="submission" date="2019-11" db="EMBL/GenBank/DDBJ databases">
        <authorList>
            <person name="Cao P."/>
        </authorList>
    </citation>
    <scope>NUCLEOTIDE SEQUENCE [LARGE SCALE GENOMIC DNA]</scope>
    <source>
        <strain evidence="2 3">NEAU-AAG5</strain>
    </source>
</reference>
<dbReference type="EMBL" id="WOFH01000005">
    <property type="protein sequence ID" value="MUN38425.1"/>
    <property type="molecule type" value="Genomic_DNA"/>
</dbReference>
<keyword evidence="3" id="KW-1185">Reference proteome</keyword>
<protein>
    <recommendedName>
        <fullName evidence="1">Trypsin-co-occurring domain-containing protein</fullName>
    </recommendedName>
</protein>
<organism evidence="2 3">
    <name type="scientific">Actinomadura litoris</name>
    <dbReference type="NCBI Taxonomy" id="2678616"/>
    <lineage>
        <taxon>Bacteria</taxon>
        <taxon>Bacillati</taxon>
        <taxon>Actinomycetota</taxon>
        <taxon>Actinomycetes</taxon>
        <taxon>Streptosporangiales</taxon>
        <taxon>Thermomonosporaceae</taxon>
        <taxon>Actinomadura</taxon>
    </lineage>
</organism>
<evidence type="ECO:0000313" key="2">
    <source>
        <dbReference type="EMBL" id="MUN38425.1"/>
    </source>
</evidence>
<proteinExistence type="predicted"/>
<dbReference type="AlphaFoldDB" id="A0A7K1L2D1"/>
<evidence type="ECO:0000313" key="3">
    <source>
        <dbReference type="Proteomes" id="UP000432015"/>
    </source>
</evidence>
<gene>
    <name evidence="2" type="ORF">GNZ18_17695</name>
</gene>
<name>A0A7K1L2D1_9ACTN</name>
<dbReference type="Proteomes" id="UP000432015">
    <property type="component" value="Unassembled WGS sequence"/>
</dbReference>
<sequence length="137" mass="14366">MPSPGFRDRLFTGRRRGTRRVGESRTVELELPEGGSVLVRAEQVDGGGRGGPANIGVKEALSFSAVGSALRGVAAEVHRAVAAVRPDVAEVEFGLEIAVKNSKVMCLLVDGETKATLKVRLEWNANGKSDRGGSAPA</sequence>
<dbReference type="NCBIfam" id="NF041216">
    <property type="entry name" value="CU044_2847_fam"/>
    <property type="match status" value="1"/>
</dbReference>
<dbReference type="Pfam" id="PF19493">
    <property type="entry name" value="Trypco1"/>
    <property type="match status" value="1"/>
</dbReference>
<accession>A0A7K1L2D1</accession>
<evidence type="ECO:0000259" key="1">
    <source>
        <dbReference type="Pfam" id="PF19493"/>
    </source>
</evidence>